<evidence type="ECO:0000313" key="3">
    <source>
        <dbReference type="Proteomes" id="UP000295096"/>
    </source>
</evidence>
<keyword evidence="3" id="KW-1185">Reference proteome</keyword>
<accession>A0A4R5Q6X0</accession>
<dbReference type="SMART" id="SM00754">
    <property type="entry name" value="CHRD"/>
    <property type="match status" value="1"/>
</dbReference>
<dbReference type="OrthoDB" id="7220105at2"/>
<feature type="domain" description="CHRD" evidence="1">
    <location>
        <begin position="8"/>
        <end position="164"/>
    </location>
</feature>
<gene>
    <name evidence="2" type="ORF">E2C06_31730</name>
</gene>
<dbReference type="EMBL" id="SMSJ01000108">
    <property type="protein sequence ID" value="TDH58604.1"/>
    <property type="molecule type" value="Genomic_DNA"/>
</dbReference>
<organism evidence="2 3">
    <name type="scientific">Dankookia rubra</name>
    <dbReference type="NCBI Taxonomy" id="1442381"/>
    <lineage>
        <taxon>Bacteria</taxon>
        <taxon>Pseudomonadati</taxon>
        <taxon>Pseudomonadota</taxon>
        <taxon>Alphaproteobacteria</taxon>
        <taxon>Acetobacterales</taxon>
        <taxon>Roseomonadaceae</taxon>
        <taxon>Dankookia</taxon>
    </lineage>
</organism>
<dbReference type="AlphaFoldDB" id="A0A4R5Q6X0"/>
<sequence length="296" mass="31415">MRRLAMTRIFTVNLTGSQEVPSNASAAGGGGLVIWDEGAGRATYQFAIRGLDFGPATGTGARTPATADDVTSMHFHSQFRGVNGGVVFGQINPAQDGDDLRVTQNADGSWTVTGAWERTDPATIPVTDFAAVLNLTPHDLDAPLYFNVHSTAFPAGQIRGQLVSGGTVGGSAATGFDADFYKETYPDVAALAALGINPRLHFDTYGWKEGRDPNALFDTSGYLHTYQDVAATGVNPLEHYMTHGWKEGRDPSPFFDSSSYLAAYQDVAAAGVNPLGHFLSFGIQEGRNGFADGVWG</sequence>
<dbReference type="InterPro" id="IPR010895">
    <property type="entry name" value="CHRD"/>
</dbReference>
<proteinExistence type="predicted"/>
<name>A0A4R5Q6X0_9PROT</name>
<evidence type="ECO:0000313" key="2">
    <source>
        <dbReference type="EMBL" id="TDH58604.1"/>
    </source>
</evidence>
<protein>
    <submittedName>
        <fullName evidence="2">CHRD domain-containing protein</fullName>
    </submittedName>
</protein>
<dbReference type="Pfam" id="PF07452">
    <property type="entry name" value="CHRD"/>
    <property type="match status" value="1"/>
</dbReference>
<reference evidence="2 3" key="1">
    <citation type="journal article" date="2016" name="J. Microbiol.">
        <title>Dankookia rubra gen. nov., sp. nov., an alphaproteobacterium isolated from sediment of a shallow stream.</title>
        <authorList>
            <person name="Kim W.H."/>
            <person name="Kim D.H."/>
            <person name="Kang K."/>
            <person name="Ahn T.Y."/>
        </authorList>
    </citation>
    <scope>NUCLEOTIDE SEQUENCE [LARGE SCALE GENOMIC DNA]</scope>
    <source>
        <strain evidence="2 3">JCM30602</strain>
    </source>
</reference>
<dbReference type="Proteomes" id="UP000295096">
    <property type="component" value="Unassembled WGS sequence"/>
</dbReference>
<evidence type="ECO:0000259" key="1">
    <source>
        <dbReference type="SMART" id="SM00754"/>
    </source>
</evidence>
<comment type="caution">
    <text evidence="2">The sequence shown here is derived from an EMBL/GenBank/DDBJ whole genome shotgun (WGS) entry which is preliminary data.</text>
</comment>